<dbReference type="Proteomes" id="UP000271708">
    <property type="component" value="Chromosome"/>
</dbReference>
<feature type="transmembrane region" description="Helical" evidence="7">
    <location>
        <begin position="150"/>
        <end position="171"/>
    </location>
</feature>
<feature type="transmembrane region" description="Helical" evidence="7">
    <location>
        <begin position="218"/>
        <end position="238"/>
    </location>
</feature>
<keyword evidence="2" id="KW-1003">Cell membrane</keyword>
<feature type="transmembrane region" description="Helical" evidence="7">
    <location>
        <begin position="119"/>
        <end position="138"/>
    </location>
</feature>
<comment type="subcellular location">
    <subcellularLocation>
        <location evidence="1">Cell membrane</location>
        <topology evidence="1">Multi-pass membrane protein</topology>
    </subcellularLocation>
</comment>
<dbReference type="RefSeq" id="WP_123091669.1">
    <property type="nucleotide sequence ID" value="NZ_CP044548.2"/>
</dbReference>
<feature type="transmembrane region" description="Helical" evidence="7">
    <location>
        <begin position="376"/>
        <end position="396"/>
    </location>
</feature>
<name>A0A5P8FL98_9MICO</name>
<feature type="transmembrane region" description="Helical" evidence="7">
    <location>
        <begin position="12"/>
        <end position="32"/>
    </location>
</feature>
<feature type="transmembrane region" description="Helical" evidence="7">
    <location>
        <begin position="177"/>
        <end position="198"/>
    </location>
</feature>
<feature type="transmembrane region" description="Helical" evidence="7">
    <location>
        <begin position="322"/>
        <end position="341"/>
    </location>
</feature>
<dbReference type="GO" id="GO:0005886">
    <property type="term" value="C:plasma membrane"/>
    <property type="evidence" value="ECO:0007669"/>
    <property type="project" value="UniProtKB-SubCell"/>
</dbReference>
<sequence>MTRILPARSTRAASALLGVAMGAANVMSYLFVALLSSTLGPADFGGFSALNTVGILCAMPAGAMQLVVARRQGEAARRDGRATSGAALSAVVGLVLATAVVLLAPALRDAFHLESAASAVWLGLTLVPMTITGAQQGVLLGQGRLGRLSVLYLVTAGTRVVAGAVAVLADLAVHEVFAATCTAAVLTWAAGTLLLRGLATPSGAGAREVLAELVRSNAALAALMALTSLDLLLARHLLTREESGAYALAALFGRVVFWGTQFVALSVVPVAAGSGAGRQRTVRGAGAVVVVLGLLVALVCAVVPGLLVRVTGGAQYADAEPLLVWFAVVGTMWALVQLWLFAEIGAGRSALGWLTLAVVVVEVAAIWFVWHDSPGQVLLVAGLGAGVVAVVGALLVPRDEQTPGPDSPETAEALHATSE</sequence>
<feature type="region of interest" description="Disordered" evidence="6">
    <location>
        <begin position="399"/>
        <end position="419"/>
    </location>
</feature>
<evidence type="ECO:0008006" key="10">
    <source>
        <dbReference type="Google" id="ProtNLM"/>
    </source>
</evidence>
<proteinExistence type="predicted"/>
<dbReference type="GeneID" id="59160856"/>
<dbReference type="PANTHER" id="PTHR30250">
    <property type="entry name" value="PST FAMILY PREDICTED COLANIC ACID TRANSPORTER"/>
    <property type="match status" value="1"/>
</dbReference>
<evidence type="ECO:0000256" key="5">
    <source>
        <dbReference type="ARBA" id="ARBA00023136"/>
    </source>
</evidence>
<evidence type="ECO:0000256" key="6">
    <source>
        <dbReference type="SAM" id="MobiDB-lite"/>
    </source>
</evidence>
<organism evidence="8 9">
    <name type="scientific">Janibacter melonis</name>
    <dbReference type="NCBI Taxonomy" id="262209"/>
    <lineage>
        <taxon>Bacteria</taxon>
        <taxon>Bacillati</taxon>
        <taxon>Actinomycetota</taxon>
        <taxon>Actinomycetes</taxon>
        <taxon>Micrococcales</taxon>
        <taxon>Intrasporangiaceae</taxon>
        <taxon>Janibacter</taxon>
    </lineage>
</organism>
<dbReference type="InterPro" id="IPR050833">
    <property type="entry name" value="Poly_Biosynth_Transport"/>
</dbReference>
<keyword evidence="3 7" id="KW-0812">Transmembrane</keyword>
<dbReference type="AlphaFoldDB" id="A0A5P8FL98"/>
<dbReference type="EMBL" id="CP044548">
    <property type="protein sequence ID" value="QFQ30078.2"/>
    <property type="molecule type" value="Genomic_DNA"/>
</dbReference>
<feature type="transmembrane region" description="Helical" evidence="7">
    <location>
        <begin position="350"/>
        <end position="370"/>
    </location>
</feature>
<evidence type="ECO:0000256" key="7">
    <source>
        <dbReference type="SAM" id="Phobius"/>
    </source>
</evidence>
<dbReference type="KEGG" id="jme:EEW87_006770"/>
<protein>
    <recommendedName>
        <fullName evidence="10">Polysaccharide biosynthesis protein</fullName>
    </recommendedName>
</protein>
<keyword evidence="4 7" id="KW-1133">Transmembrane helix</keyword>
<evidence type="ECO:0000256" key="4">
    <source>
        <dbReference type="ARBA" id="ARBA00022989"/>
    </source>
</evidence>
<keyword evidence="5 7" id="KW-0472">Membrane</keyword>
<evidence type="ECO:0000313" key="8">
    <source>
        <dbReference type="EMBL" id="QFQ30078.2"/>
    </source>
</evidence>
<evidence type="ECO:0000256" key="3">
    <source>
        <dbReference type="ARBA" id="ARBA00022692"/>
    </source>
</evidence>
<evidence type="ECO:0000256" key="1">
    <source>
        <dbReference type="ARBA" id="ARBA00004651"/>
    </source>
</evidence>
<dbReference type="PANTHER" id="PTHR30250:SF11">
    <property type="entry name" value="O-ANTIGEN TRANSPORTER-RELATED"/>
    <property type="match status" value="1"/>
</dbReference>
<evidence type="ECO:0000313" key="9">
    <source>
        <dbReference type="Proteomes" id="UP000271708"/>
    </source>
</evidence>
<accession>A0A5P8FL98</accession>
<feature type="transmembrane region" description="Helical" evidence="7">
    <location>
        <begin position="284"/>
        <end position="310"/>
    </location>
</feature>
<feature type="transmembrane region" description="Helical" evidence="7">
    <location>
        <begin position="85"/>
        <end position="107"/>
    </location>
</feature>
<reference evidence="8 9" key="1">
    <citation type="submission" date="2019-09" db="EMBL/GenBank/DDBJ databases">
        <title>Complete Genome Sequence of Janibacter melonis M714 with both human health impact and industrial applications.</title>
        <authorList>
            <person name="Jin M."/>
            <person name="Zhao Q.R."/>
        </authorList>
    </citation>
    <scope>NUCLEOTIDE SEQUENCE [LARGE SCALE GENOMIC DNA]</scope>
    <source>
        <strain evidence="8 9">M714</strain>
    </source>
</reference>
<evidence type="ECO:0000256" key="2">
    <source>
        <dbReference type="ARBA" id="ARBA00022475"/>
    </source>
</evidence>
<feature type="transmembrane region" description="Helical" evidence="7">
    <location>
        <begin position="44"/>
        <end position="64"/>
    </location>
</feature>
<feature type="transmembrane region" description="Helical" evidence="7">
    <location>
        <begin position="244"/>
        <end position="272"/>
    </location>
</feature>
<gene>
    <name evidence="8" type="ORF">EEW87_006770</name>
</gene>